<evidence type="ECO:0000256" key="2">
    <source>
        <dbReference type="PROSITE-ProRule" id="PRU00335"/>
    </source>
</evidence>
<protein>
    <submittedName>
        <fullName evidence="4">TetR/AcrR family transcriptional regulator</fullName>
    </submittedName>
</protein>
<comment type="caution">
    <text evidence="4">The sequence shown here is derived from an EMBL/GenBank/DDBJ whole genome shotgun (WGS) entry which is preliminary data.</text>
</comment>
<dbReference type="RefSeq" id="WP_357400906.1">
    <property type="nucleotide sequence ID" value="NZ_JBEYCD010000001.1"/>
</dbReference>
<dbReference type="PRINTS" id="PR00455">
    <property type="entry name" value="HTHTETR"/>
</dbReference>
<accession>A0ABW7WT15</accession>
<dbReference type="PANTHER" id="PTHR30055">
    <property type="entry name" value="HTH-TYPE TRANSCRIPTIONAL REGULATOR RUTR"/>
    <property type="match status" value="1"/>
</dbReference>
<name>A0ABW7WT15_9NOCA</name>
<evidence type="ECO:0000313" key="5">
    <source>
        <dbReference type="Proteomes" id="UP001611415"/>
    </source>
</evidence>
<feature type="domain" description="HTH tetR-type" evidence="3">
    <location>
        <begin position="18"/>
        <end position="78"/>
    </location>
</feature>
<evidence type="ECO:0000259" key="3">
    <source>
        <dbReference type="PROSITE" id="PS50977"/>
    </source>
</evidence>
<dbReference type="Pfam" id="PF00440">
    <property type="entry name" value="TetR_N"/>
    <property type="match status" value="1"/>
</dbReference>
<dbReference type="PANTHER" id="PTHR30055:SF187">
    <property type="entry name" value="TRANSCRIPTIONAL REGULATORY PROTEIN"/>
    <property type="match status" value="1"/>
</dbReference>
<keyword evidence="5" id="KW-1185">Reference proteome</keyword>
<dbReference type="EMBL" id="JBIRYO010000001">
    <property type="protein sequence ID" value="MFI2471757.1"/>
    <property type="molecule type" value="Genomic_DNA"/>
</dbReference>
<keyword evidence="1 2" id="KW-0238">DNA-binding</keyword>
<proteinExistence type="predicted"/>
<sequence length="211" mass="23306">MTRAEPVPATAAESAPESGFRRRLLDAMADAVRERGYRDATVADVVRAARTSRRTFYEHFASKQDCFIALLTERNNQTIRQIYDAVDTEAPWRTQVRQAIEAWLSASKTDRTITLAWIRDTPALGEDARQLHRDAADAFIALIQNLSATPEFGASGVHPATRKTATILYGGFRELIASTVEDGEDIADIAEVAVETAIALLGPRYEPEGRD</sequence>
<dbReference type="PROSITE" id="PS50977">
    <property type="entry name" value="HTH_TETR_2"/>
    <property type="match status" value="1"/>
</dbReference>
<dbReference type="InterPro" id="IPR001647">
    <property type="entry name" value="HTH_TetR"/>
</dbReference>
<dbReference type="InterPro" id="IPR050109">
    <property type="entry name" value="HTH-type_TetR-like_transc_reg"/>
</dbReference>
<feature type="DNA-binding region" description="H-T-H motif" evidence="2">
    <location>
        <begin position="41"/>
        <end position="60"/>
    </location>
</feature>
<organism evidence="4 5">
    <name type="scientific">Nocardia xishanensis</name>
    <dbReference type="NCBI Taxonomy" id="238964"/>
    <lineage>
        <taxon>Bacteria</taxon>
        <taxon>Bacillati</taxon>
        <taxon>Actinomycetota</taxon>
        <taxon>Actinomycetes</taxon>
        <taxon>Mycobacteriales</taxon>
        <taxon>Nocardiaceae</taxon>
        <taxon>Nocardia</taxon>
    </lineage>
</organism>
<dbReference type="Gene3D" id="1.10.357.10">
    <property type="entry name" value="Tetracycline Repressor, domain 2"/>
    <property type="match status" value="1"/>
</dbReference>
<gene>
    <name evidence="4" type="ORF">ACH49W_00120</name>
</gene>
<dbReference type="InterPro" id="IPR009057">
    <property type="entry name" value="Homeodomain-like_sf"/>
</dbReference>
<dbReference type="Proteomes" id="UP001611415">
    <property type="component" value="Unassembled WGS sequence"/>
</dbReference>
<dbReference type="SUPFAM" id="SSF46689">
    <property type="entry name" value="Homeodomain-like"/>
    <property type="match status" value="1"/>
</dbReference>
<evidence type="ECO:0000313" key="4">
    <source>
        <dbReference type="EMBL" id="MFI2471757.1"/>
    </source>
</evidence>
<reference evidence="4 5" key="1">
    <citation type="submission" date="2024-10" db="EMBL/GenBank/DDBJ databases">
        <title>The Natural Products Discovery Center: Release of the First 8490 Sequenced Strains for Exploring Actinobacteria Biosynthetic Diversity.</title>
        <authorList>
            <person name="Kalkreuter E."/>
            <person name="Kautsar S.A."/>
            <person name="Yang D."/>
            <person name="Bader C.D."/>
            <person name="Teijaro C.N."/>
            <person name="Fluegel L."/>
            <person name="Davis C.M."/>
            <person name="Simpson J.R."/>
            <person name="Lauterbach L."/>
            <person name="Steele A.D."/>
            <person name="Gui C."/>
            <person name="Meng S."/>
            <person name="Li G."/>
            <person name="Viehrig K."/>
            <person name="Ye F."/>
            <person name="Su P."/>
            <person name="Kiefer A.F."/>
            <person name="Nichols A."/>
            <person name="Cepeda A.J."/>
            <person name="Yan W."/>
            <person name="Fan B."/>
            <person name="Jiang Y."/>
            <person name="Adhikari A."/>
            <person name="Zheng C.-J."/>
            <person name="Schuster L."/>
            <person name="Cowan T.M."/>
            <person name="Smanski M.J."/>
            <person name="Chevrette M.G."/>
            <person name="De Carvalho L.P.S."/>
            <person name="Shen B."/>
        </authorList>
    </citation>
    <scope>NUCLEOTIDE SEQUENCE [LARGE SCALE GENOMIC DNA]</scope>
    <source>
        <strain evidence="4 5">NPDC019275</strain>
    </source>
</reference>
<evidence type="ECO:0000256" key="1">
    <source>
        <dbReference type="ARBA" id="ARBA00023125"/>
    </source>
</evidence>